<keyword evidence="1" id="KW-0812">Transmembrane</keyword>
<proteinExistence type="predicted"/>
<keyword evidence="1" id="KW-0472">Membrane</keyword>
<dbReference type="Proteomes" id="UP000595197">
    <property type="component" value="Chromosome"/>
</dbReference>
<dbReference type="RefSeq" id="WP_201071071.1">
    <property type="nucleotide sequence ID" value="NZ_CP067420.1"/>
</dbReference>
<dbReference type="EMBL" id="CP067420">
    <property type="protein sequence ID" value="QQP87612.1"/>
    <property type="molecule type" value="Genomic_DNA"/>
</dbReference>
<sequence length="289" mass="31344">MASDGAGAAMGMTRSTLLKLVAAVIAIGVPTVGFFVASAQNRPANAMRESIQELGFYPVVPPTTLVGPGSVYHVTRDGRFYRTICRADETDVGKVLVRSPSEETIAHELQQGEYKAGGQVADFLNARLGRNIVETVTYRLSDVAMLEIPLDKNEEIFVKLTAEPGCKAWVDRLLDEKEFVCQGQSVLIASVQYSLKTRAGGDIRTEVSAPEMSEMTSKLAEAVIETPKALVNADLRIEGGKIVSGSGLSYGVKVNPVCATRPDDWYPRRIPWSLYGRAKNFVFIDLLGG</sequence>
<accession>A0ABX7AZV3</accession>
<evidence type="ECO:0000313" key="3">
    <source>
        <dbReference type="Proteomes" id="UP000595197"/>
    </source>
</evidence>
<reference evidence="2" key="1">
    <citation type="submission" date="2021-02" db="EMBL/GenBank/DDBJ databases">
        <title>Skermanella TT6 skin isolate.</title>
        <authorList>
            <person name="Lee K."/>
            <person name="Ganzorig M."/>
        </authorList>
    </citation>
    <scope>NUCLEOTIDE SEQUENCE</scope>
    <source>
        <strain evidence="2">TT6</strain>
    </source>
</reference>
<keyword evidence="3" id="KW-1185">Reference proteome</keyword>
<evidence type="ECO:0000313" key="2">
    <source>
        <dbReference type="EMBL" id="QQP87612.1"/>
    </source>
</evidence>
<protein>
    <submittedName>
        <fullName evidence="2">Uncharacterized protein</fullName>
    </submittedName>
</protein>
<name>A0ABX7AZV3_9PROT</name>
<evidence type="ECO:0000256" key="1">
    <source>
        <dbReference type="SAM" id="Phobius"/>
    </source>
</evidence>
<keyword evidence="1" id="KW-1133">Transmembrane helix</keyword>
<gene>
    <name evidence="2" type="ORF">IGS68_16050</name>
</gene>
<feature type="transmembrane region" description="Helical" evidence="1">
    <location>
        <begin position="20"/>
        <end position="39"/>
    </location>
</feature>
<organism evidence="2 3">
    <name type="scientific">Skermanella cutis</name>
    <dbReference type="NCBI Taxonomy" id="2775420"/>
    <lineage>
        <taxon>Bacteria</taxon>
        <taxon>Pseudomonadati</taxon>
        <taxon>Pseudomonadota</taxon>
        <taxon>Alphaproteobacteria</taxon>
        <taxon>Rhodospirillales</taxon>
        <taxon>Azospirillaceae</taxon>
        <taxon>Skermanella</taxon>
    </lineage>
</organism>